<evidence type="ECO:0000313" key="5">
    <source>
        <dbReference type="EMBL" id="GGD80572.1"/>
    </source>
</evidence>
<comment type="similarity">
    <text evidence="1">Belongs to the pyrroline-5-carboxylate reductase family.</text>
</comment>
<sequence>MRIGFIGSGGITRAVVTGLCEGGAKHEISLSPRNAEVAAQLAQLDDRVRVRESNQQVVDASDVVCIAVVPNNAEAVLQALTFRADQIVVSFVAGLTVERLKRSLRGDPAIVRAIPLPATAHGSGSTVVYPRNAQAKAIFDAIGTTVEVTEEAQFDLFSVATATMSTYYGFVEAQAKWLAERGVPYEGARAFLAGYYSGLAKLAQVGNDSFSELAKQCTTKGGINELMQQKLQSEGFFDQVGSAMDAVEKRLMNGK</sequence>
<name>A0A069NJ97_9BURK</name>
<dbReference type="Proteomes" id="UP000597138">
    <property type="component" value="Unassembled WGS sequence"/>
</dbReference>
<dbReference type="GO" id="GO:0004735">
    <property type="term" value="F:pyrroline-5-carboxylate reductase activity"/>
    <property type="evidence" value="ECO:0007669"/>
    <property type="project" value="InterPro"/>
</dbReference>
<feature type="domain" description="Pyrroline-5-carboxylate reductase catalytic N-terminal" evidence="3">
    <location>
        <begin position="2"/>
        <end position="94"/>
    </location>
</feature>
<evidence type="ECO:0000313" key="6">
    <source>
        <dbReference type="EMBL" id="KDR28548.1"/>
    </source>
</evidence>
<dbReference type="InterPro" id="IPR000304">
    <property type="entry name" value="Pyrroline-COOH_reductase"/>
</dbReference>
<evidence type="ECO:0000313" key="8">
    <source>
        <dbReference type="Proteomes" id="UP000597138"/>
    </source>
</evidence>
<dbReference type="Pfam" id="PF03807">
    <property type="entry name" value="F420_oxidored"/>
    <property type="match status" value="1"/>
</dbReference>
<reference evidence="8" key="3">
    <citation type="journal article" date="2019" name="Int. J. Syst. Evol. Microbiol.">
        <title>The Global Catalogue of Microorganisms (GCM) 10K type strain sequencing project: providing services to taxonomists for standard genome sequencing and annotation.</title>
        <authorList>
            <consortium name="The Broad Institute Genomics Platform"/>
            <consortium name="The Broad Institute Genome Sequencing Center for Infectious Disease"/>
            <person name="Wu L."/>
            <person name="Ma J."/>
        </authorList>
    </citation>
    <scope>NUCLEOTIDE SEQUENCE [LARGE SCALE GENOMIC DNA]</scope>
    <source>
        <strain evidence="8">CGMCC 1.11013</strain>
    </source>
</reference>
<dbReference type="PANTHER" id="PTHR11645:SF13">
    <property type="entry name" value="PYRROLINE-5-CARBOXYLATE REDUCTASE CATALYTIC N-TERMINAL DOMAIN-CONTAINING PROTEIN"/>
    <property type="match status" value="1"/>
</dbReference>
<dbReference type="eggNOG" id="COG0345">
    <property type="taxonomic scope" value="Bacteria"/>
</dbReference>
<keyword evidence="8" id="KW-1185">Reference proteome</keyword>
<dbReference type="PANTHER" id="PTHR11645">
    <property type="entry name" value="PYRROLINE-5-CARBOXYLATE REDUCTASE"/>
    <property type="match status" value="1"/>
</dbReference>
<dbReference type="SUPFAM" id="SSF48179">
    <property type="entry name" value="6-phosphogluconate dehydrogenase C-terminal domain-like"/>
    <property type="match status" value="1"/>
</dbReference>
<dbReference type="EMBL" id="JFHE01000035">
    <property type="protein sequence ID" value="KDR28548.1"/>
    <property type="molecule type" value="Genomic_DNA"/>
</dbReference>
<dbReference type="NCBIfam" id="NF005063">
    <property type="entry name" value="PRK06476.1"/>
    <property type="match status" value="1"/>
</dbReference>
<dbReference type="SUPFAM" id="SSF51735">
    <property type="entry name" value="NAD(P)-binding Rossmann-fold domains"/>
    <property type="match status" value="1"/>
</dbReference>
<dbReference type="Gene3D" id="1.10.3730.10">
    <property type="entry name" value="ProC C-terminal domain-like"/>
    <property type="match status" value="1"/>
</dbReference>
<evidence type="ECO:0000256" key="1">
    <source>
        <dbReference type="ARBA" id="ARBA00005525"/>
    </source>
</evidence>
<dbReference type="InterPro" id="IPR036291">
    <property type="entry name" value="NAD(P)-bd_dom_sf"/>
</dbReference>
<dbReference type="RefSeq" id="WP_035969015.1">
    <property type="nucleotide sequence ID" value="NZ_BMEG01000006.1"/>
</dbReference>
<dbReference type="STRING" id="1071679.BG57_19255"/>
<dbReference type="OrthoDB" id="4425838at2"/>
<dbReference type="AlphaFoldDB" id="A0A069NJ97"/>
<dbReference type="PIRSF" id="PIRSF000193">
    <property type="entry name" value="Pyrrol-5-carb_rd"/>
    <property type="match status" value="1"/>
</dbReference>
<dbReference type="Proteomes" id="UP000027439">
    <property type="component" value="Unassembled WGS sequence"/>
</dbReference>
<feature type="binding site" evidence="2">
    <location>
        <position position="54"/>
    </location>
    <ligand>
        <name>NADPH</name>
        <dbReference type="ChEBI" id="CHEBI:57783"/>
    </ligand>
</feature>
<evidence type="ECO:0000313" key="7">
    <source>
        <dbReference type="Proteomes" id="UP000027439"/>
    </source>
</evidence>
<reference evidence="5" key="4">
    <citation type="submission" date="2024-05" db="EMBL/GenBank/DDBJ databases">
        <authorList>
            <person name="Sun Q."/>
            <person name="Zhou Y."/>
        </authorList>
    </citation>
    <scope>NUCLEOTIDE SEQUENCE</scope>
    <source>
        <strain evidence="5">CGMCC 1.11013</strain>
    </source>
</reference>
<dbReference type="GO" id="GO:0055129">
    <property type="term" value="P:L-proline biosynthetic process"/>
    <property type="evidence" value="ECO:0007669"/>
    <property type="project" value="TreeGrafter"/>
</dbReference>
<evidence type="ECO:0000259" key="3">
    <source>
        <dbReference type="Pfam" id="PF03807"/>
    </source>
</evidence>
<evidence type="ECO:0000259" key="4">
    <source>
        <dbReference type="Pfam" id="PF14748"/>
    </source>
</evidence>
<protein>
    <submittedName>
        <fullName evidence="6">Pyrroline-5-carboxylate reductase</fullName>
    </submittedName>
</protein>
<dbReference type="Gene3D" id="3.40.50.720">
    <property type="entry name" value="NAD(P)-binding Rossmann-like Domain"/>
    <property type="match status" value="1"/>
</dbReference>
<feature type="domain" description="Pyrroline-5-carboxylate reductase dimerisation" evidence="4">
    <location>
        <begin position="151"/>
        <end position="250"/>
    </location>
</feature>
<dbReference type="Pfam" id="PF14748">
    <property type="entry name" value="P5CR_dimer"/>
    <property type="match status" value="1"/>
</dbReference>
<feature type="binding site" evidence="2">
    <location>
        <begin position="67"/>
        <end position="70"/>
    </location>
    <ligand>
        <name>NADP(+)</name>
        <dbReference type="ChEBI" id="CHEBI:58349"/>
    </ligand>
</feature>
<evidence type="ECO:0000256" key="2">
    <source>
        <dbReference type="PIRSR" id="PIRSR000193-1"/>
    </source>
</evidence>
<comment type="caution">
    <text evidence="6">The sequence shown here is derived from an EMBL/GenBank/DDBJ whole genome shotgun (WGS) entry which is preliminary data.</text>
</comment>
<organism evidence="6 7">
    <name type="scientific">Caballeronia grimmiae</name>
    <dbReference type="NCBI Taxonomy" id="1071679"/>
    <lineage>
        <taxon>Bacteria</taxon>
        <taxon>Pseudomonadati</taxon>
        <taxon>Pseudomonadota</taxon>
        <taxon>Betaproteobacteria</taxon>
        <taxon>Burkholderiales</taxon>
        <taxon>Burkholderiaceae</taxon>
        <taxon>Caballeronia</taxon>
    </lineage>
</organism>
<reference evidence="5" key="1">
    <citation type="journal article" date="2014" name="Int. J. Syst. Evol. Microbiol.">
        <title>Complete genome of a new Firmicutes species belonging to the dominant human colonic microbiota ('Ruminococcus bicirculans') reveals two chromosomes and a selective capacity to utilize plant glucans.</title>
        <authorList>
            <consortium name="NISC Comparative Sequencing Program"/>
            <person name="Wegmann U."/>
            <person name="Louis P."/>
            <person name="Goesmann A."/>
            <person name="Henrissat B."/>
            <person name="Duncan S.H."/>
            <person name="Flint H.J."/>
        </authorList>
    </citation>
    <scope>NUCLEOTIDE SEQUENCE</scope>
    <source>
        <strain evidence="5">CGMCC 1.11013</strain>
    </source>
</reference>
<dbReference type="InterPro" id="IPR008927">
    <property type="entry name" value="6-PGluconate_DH-like_C_sf"/>
</dbReference>
<reference evidence="6 7" key="2">
    <citation type="submission" date="2014-03" db="EMBL/GenBank/DDBJ databases">
        <title>Draft Genome Sequences of Four Burkholderia Strains.</title>
        <authorList>
            <person name="Liu X.Y."/>
            <person name="Li C.X."/>
            <person name="Xu J.H."/>
        </authorList>
    </citation>
    <scope>NUCLEOTIDE SEQUENCE [LARGE SCALE GENOMIC DNA]</scope>
    <source>
        <strain evidence="6 7">R27</strain>
    </source>
</reference>
<dbReference type="InterPro" id="IPR028939">
    <property type="entry name" value="P5C_Rdtase_cat_N"/>
</dbReference>
<keyword evidence="2" id="KW-0521">NADP</keyword>
<dbReference type="InterPro" id="IPR029036">
    <property type="entry name" value="P5CR_dimer"/>
</dbReference>
<gene>
    <name evidence="5" type="primary">proC1</name>
    <name evidence="6" type="ORF">BG57_19255</name>
    <name evidence="5" type="ORF">GCM10010985_38840</name>
</gene>
<proteinExistence type="inferred from homology"/>
<dbReference type="EMBL" id="BMEG01000006">
    <property type="protein sequence ID" value="GGD80572.1"/>
    <property type="molecule type" value="Genomic_DNA"/>
</dbReference>
<accession>A0A069NJ97</accession>